<evidence type="ECO:0000256" key="2">
    <source>
        <dbReference type="ARBA" id="ARBA00022912"/>
    </source>
</evidence>
<dbReference type="CDD" id="cd07521">
    <property type="entry name" value="HAD_FCP1-like"/>
    <property type="match status" value="1"/>
</dbReference>
<dbReference type="PROSITE" id="PS50969">
    <property type="entry name" value="FCP1"/>
    <property type="match status" value="1"/>
</dbReference>
<reference evidence="6" key="1">
    <citation type="submission" date="2020-05" db="EMBL/GenBank/DDBJ databases">
        <title>WGS assembly of Panicum virgatum.</title>
        <authorList>
            <person name="Lovell J.T."/>
            <person name="Jenkins J."/>
            <person name="Shu S."/>
            <person name="Juenger T.E."/>
            <person name="Schmutz J."/>
        </authorList>
    </citation>
    <scope>NUCLEOTIDE SEQUENCE</scope>
    <source>
        <strain evidence="6">AP13</strain>
    </source>
</reference>
<evidence type="ECO:0000313" key="6">
    <source>
        <dbReference type="EMBL" id="KAG2590645.1"/>
    </source>
</evidence>
<dbReference type="InterPro" id="IPR023214">
    <property type="entry name" value="HAD_sf"/>
</dbReference>
<proteinExistence type="inferred from homology"/>
<dbReference type="InterPro" id="IPR050365">
    <property type="entry name" value="TIM50"/>
</dbReference>
<comment type="similarity">
    <text evidence="4">Belongs to the CTDSPL2 family.</text>
</comment>
<keyword evidence="7" id="KW-1185">Reference proteome</keyword>
<evidence type="ECO:0000259" key="5">
    <source>
        <dbReference type="PROSITE" id="PS50969"/>
    </source>
</evidence>
<name>A0A8T0S042_PANVG</name>
<evidence type="ECO:0000256" key="3">
    <source>
        <dbReference type="ARBA" id="ARBA00037324"/>
    </source>
</evidence>
<dbReference type="FunFam" id="3.40.50.1000:FF:000015">
    <property type="entry name" value="CTD small phosphatase-like protein 2"/>
    <property type="match status" value="1"/>
</dbReference>
<dbReference type="SUPFAM" id="SSF56784">
    <property type="entry name" value="HAD-like"/>
    <property type="match status" value="1"/>
</dbReference>
<dbReference type="GO" id="GO:0005634">
    <property type="term" value="C:nucleus"/>
    <property type="evidence" value="ECO:0007669"/>
    <property type="project" value="UniProtKB-ARBA"/>
</dbReference>
<dbReference type="InterPro" id="IPR004274">
    <property type="entry name" value="FCP1_dom"/>
</dbReference>
<comment type="caution">
    <text evidence="6">The sequence shown here is derived from an EMBL/GenBank/DDBJ whole genome shotgun (WGS) entry which is preliminary data.</text>
</comment>
<dbReference type="Proteomes" id="UP000823388">
    <property type="component" value="Chromosome 5N"/>
</dbReference>
<gene>
    <name evidence="6" type="ORF">PVAP13_5NG421300</name>
</gene>
<evidence type="ECO:0000256" key="4">
    <source>
        <dbReference type="ARBA" id="ARBA00038355"/>
    </source>
</evidence>
<dbReference type="Gene3D" id="3.40.50.1000">
    <property type="entry name" value="HAD superfamily/HAD-like"/>
    <property type="match status" value="1"/>
</dbReference>
<dbReference type="InterPro" id="IPR011948">
    <property type="entry name" value="Dullard_phosphatase"/>
</dbReference>
<accession>A0A8T0S042</accession>
<protein>
    <recommendedName>
        <fullName evidence="5">FCP1 homology domain-containing protein</fullName>
    </recommendedName>
</protein>
<dbReference type="GO" id="GO:0004721">
    <property type="term" value="F:phosphoprotein phosphatase activity"/>
    <property type="evidence" value="ECO:0007669"/>
    <property type="project" value="UniProtKB-KW"/>
</dbReference>
<dbReference type="Pfam" id="PF03031">
    <property type="entry name" value="NIF"/>
    <property type="match status" value="1"/>
</dbReference>
<sequence>MFKGSGCLVVKMPALRMKRMLEDTDFANEFSTKSIKSMKISHFHVSGLEQSAVLNSSDKVPPDESDPTIQLGDQDRIMEASGLHDLHGGKSIGVLKDLTSGVVVSPNTETDSSANYDDNESLLHVINYVNKEFADEGVDYSAQNFCAVSDHEASWGPNQCCNLLDICSPDDDFRFLLDNPTNLLPSYTGFCDEFVLVDALMNVSSRCGAFPLIESPSEASIDNKPCSSEVDLCFSNSEVLEWLNPHLSEEDLPDLVDFAELTSNDVPAIKEQGTRKVTLVLDLDETLVHSTMEQCDDADFTFPVFYDMKEHVVYVKKRPHVHMFLQKMAKMFEVVIFTASQSVYANQLLDMLDPENKLFSKRFFRESCLFTDSGYTKDLTVVGVDLAKVAIIDNTPQVFQLQVNNGIPIESWYNNPADEALPELIPFLEILAAADDVRPIIAKKFGNTIDSC</sequence>
<organism evidence="6 7">
    <name type="scientific">Panicum virgatum</name>
    <name type="common">Blackwell switchgrass</name>
    <dbReference type="NCBI Taxonomy" id="38727"/>
    <lineage>
        <taxon>Eukaryota</taxon>
        <taxon>Viridiplantae</taxon>
        <taxon>Streptophyta</taxon>
        <taxon>Embryophyta</taxon>
        <taxon>Tracheophyta</taxon>
        <taxon>Spermatophyta</taxon>
        <taxon>Magnoliopsida</taxon>
        <taxon>Liliopsida</taxon>
        <taxon>Poales</taxon>
        <taxon>Poaceae</taxon>
        <taxon>PACMAD clade</taxon>
        <taxon>Panicoideae</taxon>
        <taxon>Panicodae</taxon>
        <taxon>Paniceae</taxon>
        <taxon>Panicinae</taxon>
        <taxon>Panicum</taxon>
        <taxon>Panicum sect. Hiantes</taxon>
    </lineage>
</organism>
<keyword evidence="2" id="KW-0904">Protein phosphatase</keyword>
<evidence type="ECO:0000256" key="1">
    <source>
        <dbReference type="ARBA" id="ARBA00022801"/>
    </source>
</evidence>
<dbReference type="EMBL" id="CM029046">
    <property type="protein sequence ID" value="KAG2590645.1"/>
    <property type="molecule type" value="Genomic_DNA"/>
</dbReference>
<feature type="domain" description="FCP1 homology" evidence="5">
    <location>
        <begin position="272"/>
        <end position="431"/>
    </location>
</feature>
<keyword evidence="1" id="KW-0378">Hydrolase</keyword>
<dbReference type="InterPro" id="IPR036412">
    <property type="entry name" value="HAD-like_sf"/>
</dbReference>
<dbReference type="OrthoDB" id="277011at2759"/>
<comment type="function">
    <text evidence="3">Probable phosphatase.</text>
</comment>
<dbReference type="PANTHER" id="PTHR12210">
    <property type="entry name" value="DULLARD PROTEIN PHOSPHATASE"/>
    <property type="match status" value="1"/>
</dbReference>
<dbReference type="SMART" id="SM00577">
    <property type="entry name" value="CPDc"/>
    <property type="match status" value="1"/>
</dbReference>
<dbReference type="AlphaFoldDB" id="A0A8T0S042"/>
<evidence type="ECO:0000313" key="7">
    <source>
        <dbReference type="Proteomes" id="UP000823388"/>
    </source>
</evidence>
<dbReference type="NCBIfam" id="TIGR02251">
    <property type="entry name" value="HIF-SF_euk"/>
    <property type="match status" value="1"/>
</dbReference>